<sequence length="134" mass="14488">MMEESPNPSAAHESSPPSAVNQFRALLWKNAIAKTRTPKTTFCEIFSPVLMITVLVFAFQLSEISTIDSNQYTDLKILLPGPIGDILNLVQSSAPDLDDVLVAPAVSCEGFIEDYCADTVASVENEGEIGKNII</sequence>
<reference evidence="2" key="1">
    <citation type="journal article" date="2023" name="Commun. Biol.">
        <title>Genome analysis of Parmales, the sister group of diatoms, reveals the evolutionary specialization of diatoms from phago-mixotrophs to photoautotrophs.</title>
        <authorList>
            <person name="Ban H."/>
            <person name="Sato S."/>
            <person name="Yoshikawa S."/>
            <person name="Yamada K."/>
            <person name="Nakamura Y."/>
            <person name="Ichinomiya M."/>
            <person name="Sato N."/>
            <person name="Blanc-Mathieu R."/>
            <person name="Endo H."/>
            <person name="Kuwata A."/>
            <person name="Ogata H."/>
        </authorList>
    </citation>
    <scope>NUCLEOTIDE SEQUENCE [LARGE SCALE GENOMIC DNA]</scope>
</reference>
<name>A0A9W6ZSC0_9STRA</name>
<gene>
    <name evidence="1" type="ORF">TL16_g01966</name>
</gene>
<dbReference type="Proteomes" id="UP001162640">
    <property type="component" value="Unassembled WGS sequence"/>
</dbReference>
<organism evidence="1 2">
    <name type="scientific">Triparma laevis f. inornata</name>
    <dbReference type="NCBI Taxonomy" id="1714386"/>
    <lineage>
        <taxon>Eukaryota</taxon>
        <taxon>Sar</taxon>
        <taxon>Stramenopiles</taxon>
        <taxon>Ochrophyta</taxon>
        <taxon>Bolidophyceae</taxon>
        <taxon>Parmales</taxon>
        <taxon>Triparmaceae</taxon>
        <taxon>Triparma</taxon>
    </lineage>
</organism>
<evidence type="ECO:0000313" key="2">
    <source>
        <dbReference type="Proteomes" id="UP001162640"/>
    </source>
</evidence>
<accession>A0A9W6ZSC0</accession>
<proteinExistence type="predicted"/>
<dbReference type="EMBL" id="BLQM01000046">
    <property type="protein sequence ID" value="GMH55680.1"/>
    <property type="molecule type" value="Genomic_DNA"/>
</dbReference>
<dbReference type="AlphaFoldDB" id="A0A9W6ZSC0"/>
<comment type="caution">
    <text evidence="1">The sequence shown here is derived from an EMBL/GenBank/DDBJ whole genome shotgun (WGS) entry which is preliminary data.</text>
</comment>
<evidence type="ECO:0000313" key="1">
    <source>
        <dbReference type="EMBL" id="GMH55680.1"/>
    </source>
</evidence>
<protein>
    <submittedName>
        <fullName evidence="1">Uncharacterized protein</fullName>
    </submittedName>
</protein>